<dbReference type="HOGENOM" id="CLU_782168_0_0_2"/>
<gene>
    <name evidence="2" type="ordered locus">TTX_0280</name>
</gene>
<feature type="transmembrane region" description="Helical" evidence="1">
    <location>
        <begin position="94"/>
        <end position="114"/>
    </location>
</feature>
<evidence type="ECO:0000313" key="2">
    <source>
        <dbReference type="EMBL" id="CCC80956.1"/>
    </source>
</evidence>
<dbReference type="EMBL" id="FN869859">
    <property type="protein sequence ID" value="CCC80956.1"/>
    <property type="molecule type" value="Genomic_DNA"/>
</dbReference>
<name>G4RN12_THETK</name>
<feature type="transmembrane region" description="Helical" evidence="1">
    <location>
        <begin position="126"/>
        <end position="146"/>
    </location>
</feature>
<accession>G4RN12</accession>
<keyword evidence="1" id="KW-0472">Membrane</keyword>
<keyword evidence="1" id="KW-0812">Transmembrane</keyword>
<feature type="transmembrane region" description="Helical" evidence="1">
    <location>
        <begin position="152"/>
        <end position="174"/>
    </location>
</feature>
<organism evidence="2 3">
    <name type="scientific">Thermoproteus tenax (strain ATCC 35583 / DSM 2078 / JCM 9277 / NBRC 100435 / Kra 1)</name>
    <dbReference type="NCBI Taxonomy" id="768679"/>
    <lineage>
        <taxon>Archaea</taxon>
        <taxon>Thermoproteota</taxon>
        <taxon>Thermoprotei</taxon>
        <taxon>Thermoproteales</taxon>
        <taxon>Thermoproteaceae</taxon>
        <taxon>Thermoproteus</taxon>
    </lineage>
</organism>
<dbReference type="Proteomes" id="UP000002654">
    <property type="component" value="Chromosome"/>
</dbReference>
<dbReference type="eggNOG" id="arCOG03835">
    <property type="taxonomic scope" value="Archaea"/>
</dbReference>
<feature type="transmembrane region" description="Helical" evidence="1">
    <location>
        <begin position="66"/>
        <end position="88"/>
    </location>
</feature>
<feature type="transmembrane region" description="Helical" evidence="1">
    <location>
        <begin position="186"/>
        <end position="206"/>
    </location>
</feature>
<dbReference type="KEGG" id="ttn:TTX_0280"/>
<proteinExistence type="predicted"/>
<dbReference type="RefSeq" id="WP_014126213.1">
    <property type="nucleotide sequence ID" value="NC_016070.1"/>
</dbReference>
<dbReference type="PATRIC" id="fig|768679.9.peg.296"/>
<feature type="transmembrane region" description="Helical" evidence="1">
    <location>
        <begin position="212"/>
        <end position="233"/>
    </location>
</feature>
<feature type="transmembrane region" description="Helical" evidence="1">
    <location>
        <begin position="32"/>
        <end position="54"/>
    </location>
</feature>
<sequence length="347" mass="37033">MARPSLAKYLVAYAAVVAVWLALPALGPAGRALSQLIFLPALAYVTLSLAGELLGRPALAQALRSVAAPSTSLTLFFIELNSVLSAYAGLRSPLLSGILAGLAVLSAGLALRRFAAKSYLLSDRAALSLSYLGNSLTLLGVADVASRLLQPLAYPLALPSLAYLALAAVVALGGRAGLSSLAVRRISGIVVLAAFGIGALYAVVSLPQLAPLAPYVFASMLVLAGGASAYAAYRLYMSSSRVIERVMLELYEAHKREIRVIPTRDYLRLEEAVRDFVAGGRREKLVAYLAYSLAQLDIEYEEVMRRLAPLIQYWADPICYYPGRAALEGEVKRRIDVVNSVLSNAFT</sequence>
<evidence type="ECO:0000256" key="1">
    <source>
        <dbReference type="SAM" id="Phobius"/>
    </source>
</evidence>
<reference evidence="2 3" key="1">
    <citation type="journal article" date="2011" name="PLoS ONE">
        <title>The complete genome sequence of Thermoproteus tenax: a physiologically versatile member of the Crenarchaeota.</title>
        <authorList>
            <person name="Siebers B."/>
            <person name="Zaparty M."/>
            <person name="Raddatz G."/>
            <person name="Tjaden B."/>
            <person name="Albers S.V."/>
            <person name="Bell S.D."/>
            <person name="Blombach F."/>
            <person name="Kletzin A."/>
            <person name="Kyrpides N."/>
            <person name="Lanz C."/>
            <person name="Plagens A."/>
            <person name="Rampp M."/>
            <person name="Rosinus A."/>
            <person name="von Jan M."/>
            <person name="Makarova K.S."/>
            <person name="Klenk H.P."/>
            <person name="Schuster S.C."/>
            <person name="Hensel R."/>
        </authorList>
    </citation>
    <scope>NUCLEOTIDE SEQUENCE [LARGE SCALE GENOMIC DNA]</scope>
    <source>
        <strain evidence="3">ATCC 35583 / DSM 2078 / JCM 9277 / NBRC 100435 / Kra 1</strain>
    </source>
</reference>
<evidence type="ECO:0000313" key="3">
    <source>
        <dbReference type="Proteomes" id="UP000002654"/>
    </source>
</evidence>
<dbReference type="STRING" id="768679.TTX_0280"/>
<keyword evidence="3" id="KW-1185">Reference proteome</keyword>
<protein>
    <submittedName>
        <fullName evidence="2">Uncharacterized protein</fullName>
    </submittedName>
</protein>
<dbReference type="AlphaFoldDB" id="G4RN12"/>
<keyword evidence="1" id="KW-1133">Transmembrane helix</keyword>
<dbReference type="OrthoDB" id="29100at2157"/>
<dbReference type="GeneID" id="11263289"/>
<dbReference type="PaxDb" id="768679-TTX_0280"/>
<feature type="transmembrane region" description="Helical" evidence="1">
    <location>
        <begin position="7"/>
        <end position="26"/>
    </location>
</feature>